<comment type="caution">
    <text evidence="3">The sequence shown here is derived from an EMBL/GenBank/DDBJ whole genome shotgun (WGS) entry which is preliminary data.</text>
</comment>
<dbReference type="Gene3D" id="3.40.1080.10">
    <property type="entry name" value="Glutaconate Coenzyme A-transferase"/>
    <property type="match status" value="1"/>
</dbReference>
<name>A0A2V3UIK8_9HYPH</name>
<dbReference type="PROSITE" id="PS01273">
    <property type="entry name" value="COA_TRANSF_1"/>
    <property type="match status" value="1"/>
</dbReference>
<evidence type="ECO:0000256" key="2">
    <source>
        <dbReference type="ARBA" id="ARBA00022679"/>
    </source>
</evidence>
<proteinExistence type="inferred from homology"/>
<dbReference type="SMART" id="SM00882">
    <property type="entry name" value="CoA_trans"/>
    <property type="match status" value="1"/>
</dbReference>
<accession>A0A2V3UIK8</accession>
<protein>
    <submittedName>
        <fullName evidence="3">3-oxoadipate CoA-transferase alpha subunit</fullName>
    </submittedName>
</protein>
<dbReference type="NCBIfam" id="TIGR02429">
    <property type="entry name" value="pcaI_scoA_fam"/>
    <property type="match status" value="1"/>
</dbReference>
<dbReference type="OrthoDB" id="9777193at2"/>
<gene>
    <name evidence="3" type="ORF">C7450_101767</name>
</gene>
<dbReference type="InterPro" id="IPR012792">
    <property type="entry name" value="3-oxoacid_CoA-transf_A"/>
</dbReference>
<dbReference type="EMBL" id="QJJK01000001">
    <property type="protein sequence ID" value="PXW65006.1"/>
    <property type="molecule type" value="Genomic_DNA"/>
</dbReference>
<comment type="similarity">
    <text evidence="1">Belongs to the 3-oxoacid CoA-transferase subunit A family.</text>
</comment>
<reference evidence="3 4" key="1">
    <citation type="submission" date="2018-05" db="EMBL/GenBank/DDBJ databases">
        <title>Genomic Encyclopedia of Type Strains, Phase IV (KMG-IV): sequencing the most valuable type-strain genomes for metagenomic binning, comparative biology and taxonomic classification.</title>
        <authorList>
            <person name="Goeker M."/>
        </authorList>
    </citation>
    <scope>NUCLEOTIDE SEQUENCE [LARGE SCALE GENOMIC DNA]</scope>
    <source>
        <strain evidence="3 4">DSM 6462</strain>
    </source>
</reference>
<sequence length="228" mass="24162">MINKQVARAAEALADVRDGSTILVGGFGQIGHPMALIDGLIEQGARDLVIVCNNAGVGTSGLPRLMKLGRVAKIICSYPRTAAVFTELYAAGKLELEITPQGTLAERIRAAGAGIGGFYTRTSAGTLLAAGKETREIDGVAYVFEKPLKGDVAIIEAWEGDRWGNLTYRGSGQNFNPVMATAAALTVAQVQRVVELGAIDPEDVVTPSIFVDRVVEIPYEPPYPAISY</sequence>
<evidence type="ECO:0000313" key="4">
    <source>
        <dbReference type="Proteomes" id="UP000248021"/>
    </source>
</evidence>
<dbReference type="InterPro" id="IPR037171">
    <property type="entry name" value="NagB/RpiA_transferase-like"/>
</dbReference>
<keyword evidence="4" id="KW-1185">Reference proteome</keyword>
<dbReference type="SUPFAM" id="SSF100950">
    <property type="entry name" value="NagB/RpiA/CoA transferase-like"/>
    <property type="match status" value="1"/>
</dbReference>
<dbReference type="PANTHER" id="PTHR13707:SF60">
    <property type="entry name" value="ACETATE COA-TRANSFERASE SUBUNIT ALPHA"/>
    <property type="match status" value="1"/>
</dbReference>
<dbReference type="PANTHER" id="PTHR13707">
    <property type="entry name" value="KETOACID-COENZYME A TRANSFERASE"/>
    <property type="match status" value="1"/>
</dbReference>
<dbReference type="InterPro" id="IPR004163">
    <property type="entry name" value="CoA_transf_BS"/>
</dbReference>
<dbReference type="Pfam" id="PF01144">
    <property type="entry name" value="CoA_trans"/>
    <property type="match status" value="1"/>
</dbReference>
<dbReference type="Proteomes" id="UP000248021">
    <property type="component" value="Unassembled WGS sequence"/>
</dbReference>
<organism evidence="3 4">
    <name type="scientific">Chelatococcus asaccharovorans</name>
    <dbReference type="NCBI Taxonomy" id="28210"/>
    <lineage>
        <taxon>Bacteria</taxon>
        <taxon>Pseudomonadati</taxon>
        <taxon>Pseudomonadota</taxon>
        <taxon>Alphaproteobacteria</taxon>
        <taxon>Hyphomicrobiales</taxon>
        <taxon>Chelatococcaceae</taxon>
        <taxon>Chelatococcus</taxon>
    </lineage>
</organism>
<dbReference type="GO" id="GO:0008410">
    <property type="term" value="F:CoA-transferase activity"/>
    <property type="evidence" value="ECO:0007669"/>
    <property type="project" value="InterPro"/>
</dbReference>
<evidence type="ECO:0000313" key="3">
    <source>
        <dbReference type="EMBL" id="PXW65006.1"/>
    </source>
</evidence>
<dbReference type="InterPro" id="IPR004165">
    <property type="entry name" value="CoA_trans_fam_I"/>
</dbReference>
<dbReference type="AlphaFoldDB" id="A0A2V3UIK8"/>
<evidence type="ECO:0000256" key="1">
    <source>
        <dbReference type="ARBA" id="ARBA00005612"/>
    </source>
</evidence>
<keyword evidence="2 3" id="KW-0808">Transferase</keyword>